<accession>A0A1B7VG43</accession>
<evidence type="ECO:0000313" key="2">
    <source>
        <dbReference type="Proteomes" id="UP000092382"/>
    </source>
</evidence>
<dbReference type="STRING" id="1803587.GCA_001593825_02547"/>
<evidence type="ECO:0000313" key="1">
    <source>
        <dbReference type="EMBL" id="OBQ16232.1"/>
    </source>
</evidence>
<dbReference type="EMBL" id="LJOY01000152">
    <property type="protein sequence ID" value="OBQ16232.1"/>
    <property type="molecule type" value="Genomic_DNA"/>
</dbReference>
<dbReference type="Pfam" id="PF15428">
    <property type="entry name" value="Imm26"/>
    <property type="match status" value="1"/>
</dbReference>
<reference evidence="1 2" key="1">
    <citation type="submission" date="2015-09" db="EMBL/GenBank/DDBJ databases">
        <title>Whole genome shotgun sequence assembly of Aphanizomenon flos-aquae UKL13.</title>
        <authorList>
            <person name="Driscoll C."/>
        </authorList>
    </citation>
    <scope>NUCLEOTIDE SEQUENCE [LARGE SCALE GENOMIC DNA]</scope>
    <source>
        <strain evidence="1">MDT13</strain>
    </source>
</reference>
<dbReference type="AlphaFoldDB" id="A0A1B7VG43"/>
<dbReference type="Proteomes" id="UP000092382">
    <property type="component" value="Unassembled WGS sequence"/>
</dbReference>
<name>A0A1B7VG43_APHFL</name>
<comment type="caution">
    <text evidence="1">The sequence shown here is derived from an EMBL/GenBank/DDBJ whole genome shotgun (WGS) entry which is preliminary data.</text>
</comment>
<sequence length="194" mass="22404">MLDIKKQCVRPKLLQPNSPLNFFNGSLLVEIYKSTAIQPIIDNSEILIPGIFIGSDCLESGTWSIIGHQDVNPQEVEFPEALIAHGLHAQFLRGEVALNLNLKEEEIEKINVYQTKKPSHILGEICLYHLGRIDEINNSWVHSIEVFNLKSSDLRFTQHRSEIYRLLGENENQSYYEMSSRLGYNIQRFYDNKK</sequence>
<gene>
    <name evidence="1" type="ORF">AN481_19445</name>
</gene>
<proteinExistence type="predicted"/>
<dbReference type="InterPro" id="IPR029278">
    <property type="entry name" value="Imm26"/>
</dbReference>
<organism evidence="1 2">
    <name type="scientific">Aphanizomenon flos-aquae LD13</name>
    <dbReference type="NCBI Taxonomy" id="1710894"/>
    <lineage>
        <taxon>Bacteria</taxon>
        <taxon>Bacillati</taxon>
        <taxon>Cyanobacteriota</taxon>
        <taxon>Cyanophyceae</taxon>
        <taxon>Nostocales</taxon>
        <taxon>Aphanizomenonaceae</taxon>
        <taxon>Aphanizomenon</taxon>
    </lineage>
</organism>
<dbReference type="PATRIC" id="fig|1710894.3.peg.1769"/>
<protein>
    <submittedName>
        <fullName evidence="1">Uncharacterized protein</fullName>
    </submittedName>
</protein>